<dbReference type="PANTHER" id="PTHR12787">
    <property type="entry name" value="RIBOSOMAL RNA-PROCESSING PROTEIN 8"/>
    <property type="match status" value="1"/>
</dbReference>
<comment type="function">
    <text evidence="13">Probable methyltransferase required to silence rDNA.</text>
</comment>
<organism evidence="15 16">
    <name type="scientific">Acropora cervicornis</name>
    <name type="common">Staghorn coral</name>
    <dbReference type="NCBI Taxonomy" id="6130"/>
    <lineage>
        <taxon>Eukaryota</taxon>
        <taxon>Metazoa</taxon>
        <taxon>Cnidaria</taxon>
        <taxon>Anthozoa</taxon>
        <taxon>Hexacorallia</taxon>
        <taxon>Scleractinia</taxon>
        <taxon>Astrocoeniina</taxon>
        <taxon>Acroporidae</taxon>
        <taxon>Acropora</taxon>
    </lineage>
</organism>
<dbReference type="GO" id="GO:0005730">
    <property type="term" value="C:nucleolus"/>
    <property type="evidence" value="ECO:0007669"/>
    <property type="project" value="UniProtKB-SubCell"/>
</dbReference>
<dbReference type="Gene3D" id="1.10.10.2150">
    <property type="entry name" value="Ribosomal RNA-processing protein 8, N-terminal domain"/>
    <property type="match status" value="1"/>
</dbReference>
<dbReference type="InterPro" id="IPR029063">
    <property type="entry name" value="SAM-dependent_MTases_sf"/>
</dbReference>
<evidence type="ECO:0000313" key="16">
    <source>
        <dbReference type="Proteomes" id="UP001249851"/>
    </source>
</evidence>
<gene>
    <name evidence="15" type="ORF">P5673_013331</name>
</gene>
<evidence type="ECO:0000256" key="9">
    <source>
        <dbReference type="ARBA" id="ARBA00022853"/>
    </source>
</evidence>
<keyword evidence="7 13" id="KW-0808">Transferase</keyword>
<comment type="subcellular location">
    <subcellularLocation>
        <location evidence="1 13">Nucleus</location>
        <location evidence="1 13">Nucleolus</location>
    </subcellularLocation>
</comment>
<keyword evidence="16" id="KW-1185">Reference proteome</keyword>
<sequence length="500" mass="56923">MDTAFDELEWECTSKEQDSLVKQLFGKLSDKVTSKASTRVPQSEITLNVRKRKKTPGKREKVKEDNEDDDVKTAKKKRKEKPSSHPELMQDRQSCNDKNESVTCVVRSELQLLVDSINEKKKLKRKKKLKKIHKNGSFTTDTASEKQKNQQKRRRAKGKFDAVGEMCNQPTEGKERDDIEVTEAVNKDEQAVSIESRIISNTTLEGSQSIDDGDVGSKPRKAKRKKLKEERSEVAGQSKQKRKKTANKEEQDSSQEHVIKNGGIERNDVSTTKDSKSLETLHEKMTKQLESSRFRWINEQLYTTTGEEALALFAKDPNLFDTYHRGFTNQVKQWPVNPVDKIIKWLRKRGPSEIVADFGCGKAVIAQSVQNTVYSFDLVAKNKHVTACNMAKVPLESSSVDVVVFCLALMGTNLIDFIREAHRVLKLSGFLKVAEVASRIEDTAKFILSLSRLGFELRHKDTSNKMFVMFDFIKAKESFKTVSLIKLAGLKLKPCIYKKR</sequence>
<dbReference type="GO" id="GO:0005677">
    <property type="term" value="C:chromatin silencing complex"/>
    <property type="evidence" value="ECO:0007669"/>
    <property type="project" value="TreeGrafter"/>
</dbReference>
<comment type="similarity">
    <text evidence="2 13">Belongs to the methyltransferase superfamily. RRP8 family.</text>
</comment>
<dbReference type="GO" id="GO:0008168">
    <property type="term" value="F:methyltransferase activity"/>
    <property type="evidence" value="ECO:0007669"/>
    <property type="project" value="UniProtKB-KW"/>
</dbReference>
<proteinExistence type="inferred from homology"/>
<dbReference type="GO" id="GO:0033553">
    <property type="term" value="C:rDNA heterochromatin"/>
    <property type="evidence" value="ECO:0007669"/>
    <property type="project" value="TreeGrafter"/>
</dbReference>
<accession>A0AAD9V7H5</accession>
<protein>
    <recommendedName>
        <fullName evidence="3 13">Ribosomal RNA-processing protein 8</fullName>
        <ecNumber evidence="13">2.1.1.-</ecNumber>
    </recommendedName>
</protein>
<feature type="compositionally biased region" description="Basic and acidic residues" evidence="14">
    <location>
        <begin position="81"/>
        <end position="100"/>
    </location>
</feature>
<keyword evidence="11" id="KW-0804">Transcription</keyword>
<keyword evidence="6 13" id="KW-0489">Methyltransferase</keyword>
<keyword evidence="10" id="KW-0805">Transcription regulation</keyword>
<dbReference type="GO" id="GO:0042149">
    <property type="term" value="P:cellular response to glucose starvation"/>
    <property type="evidence" value="ECO:0007669"/>
    <property type="project" value="TreeGrafter"/>
</dbReference>
<name>A0AAD9V7H5_ACRCE</name>
<feature type="compositionally biased region" description="Polar residues" evidence="14">
    <location>
        <begin position="34"/>
        <end position="46"/>
    </location>
</feature>
<dbReference type="GO" id="GO:0032259">
    <property type="term" value="P:methylation"/>
    <property type="evidence" value="ECO:0007669"/>
    <property type="project" value="UniProtKB-KW"/>
</dbReference>
<dbReference type="EMBL" id="JARQWQ010000025">
    <property type="protein sequence ID" value="KAK2563600.1"/>
    <property type="molecule type" value="Genomic_DNA"/>
</dbReference>
<dbReference type="FunFam" id="3.40.50.150:FF:000068">
    <property type="entry name" value="Ribosomal RNA-processing protein 8"/>
    <property type="match status" value="1"/>
</dbReference>
<feature type="compositionally biased region" description="Basic and acidic residues" evidence="14">
    <location>
        <begin position="172"/>
        <end position="187"/>
    </location>
</feature>
<reference evidence="15" key="2">
    <citation type="journal article" date="2023" name="Science">
        <title>Genomic signatures of disease resistance in endangered staghorn corals.</title>
        <authorList>
            <person name="Vollmer S.V."/>
            <person name="Selwyn J.D."/>
            <person name="Despard B.A."/>
            <person name="Roesel C.L."/>
        </authorList>
    </citation>
    <scope>NUCLEOTIDE SEQUENCE</scope>
    <source>
        <strain evidence="15">K2</strain>
    </source>
</reference>
<dbReference type="GO" id="GO:0000183">
    <property type="term" value="P:rDNA heterochromatin formation"/>
    <property type="evidence" value="ECO:0007669"/>
    <property type="project" value="TreeGrafter"/>
</dbReference>
<dbReference type="PANTHER" id="PTHR12787:SF0">
    <property type="entry name" value="RIBOSOMAL RNA-PROCESSING PROTEIN 8"/>
    <property type="match status" value="1"/>
</dbReference>
<reference evidence="15" key="1">
    <citation type="journal article" date="2023" name="G3 (Bethesda)">
        <title>Whole genome assembly and annotation of the endangered Caribbean coral Acropora cervicornis.</title>
        <authorList>
            <person name="Selwyn J.D."/>
            <person name="Vollmer S.V."/>
        </authorList>
    </citation>
    <scope>NUCLEOTIDE SEQUENCE</scope>
    <source>
        <strain evidence="15">K2</strain>
    </source>
</reference>
<evidence type="ECO:0000256" key="12">
    <source>
        <dbReference type="ARBA" id="ARBA00023242"/>
    </source>
</evidence>
<dbReference type="AlphaFoldDB" id="A0AAD9V7H5"/>
<evidence type="ECO:0000256" key="13">
    <source>
        <dbReference type="RuleBase" id="RU365074"/>
    </source>
</evidence>
<evidence type="ECO:0000256" key="1">
    <source>
        <dbReference type="ARBA" id="ARBA00004604"/>
    </source>
</evidence>
<dbReference type="Pfam" id="PF05148">
    <property type="entry name" value="Methyltransf_8"/>
    <property type="match status" value="1"/>
</dbReference>
<dbReference type="InterPro" id="IPR042036">
    <property type="entry name" value="RRP8_N"/>
</dbReference>
<dbReference type="Gene3D" id="3.40.50.150">
    <property type="entry name" value="Vaccinia Virus protein VP39"/>
    <property type="match status" value="1"/>
</dbReference>
<keyword evidence="12 13" id="KW-0539">Nucleus</keyword>
<dbReference type="GO" id="GO:0046015">
    <property type="term" value="P:regulation of transcription by glucose"/>
    <property type="evidence" value="ECO:0007669"/>
    <property type="project" value="TreeGrafter"/>
</dbReference>
<evidence type="ECO:0000313" key="15">
    <source>
        <dbReference type="EMBL" id="KAK2563600.1"/>
    </source>
</evidence>
<evidence type="ECO:0000256" key="6">
    <source>
        <dbReference type="ARBA" id="ARBA00022603"/>
    </source>
</evidence>
<dbReference type="SUPFAM" id="SSF53335">
    <property type="entry name" value="S-adenosyl-L-methionine-dependent methyltransferases"/>
    <property type="match status" value="1"/>
</dbReference>
<evidence type="ECO:0000256" key="3">
    <source>
        <dbReference type="ARBA" id="ARBA00020203"/>
    </source>
</evidence>
<keyword evidence="9" id="KW-0156">Chromatin regulator</keyword>
<evidence type="ECO:0000256" key="5">
    <source>
        <dbReference type="ARBA" id="ARBA00022552"/>
    </source>
</evidence>
<evidence type="ECO:0000256" key="7">
    <source>
        <dbReference type="ARBA" id="ARBA00022679"/>
    </source>
</evidence>
<evidence type="ECO:0000256" key="4">
    <source>
        <dbReference type="ARBA" id="ARBA00022491"/>
    </source>
</evidence>
<evidence type="ECO:0000256" key="10">
    <source>
        <dbReference type="ARBA" id="ARBA00023015"/>
    </source>
</evidence>
<dbReference type="FunFam" id="1.10.10.2150:FF:000001">
    <property type="entry name" value="Ribosomal RNA-processing protein 8"/>
    <property type="match status" value="1"/>
</dbReference>
<dbReference type="InterPro" id="IPR007823">
    <property type="entry name" value="RRP8"/>
</dbReference>
<comment type="caution">
    <text evidence="15">The sequence shown here is derived from an EMBL/GenBank/DDBJ whole genome shotgun (WGS) entry which is preliminary data.</text>
</comment>
<dbReference type="EC" id="2.1.1.-" evidence="13"/>
<evidence type="ECO:0000256" key="14">
    <source>
        <dbReference type="SAM" id="MobiDB-lite"/>
    </source>
</evidence>
<evidence type="ECO:0000256" key="8">
    <source>
        <dbReference type="ARBA" id="ARBA00022691"/>
    </source>
</evidence>
<feature type="compositionally biased region" description="Basic and acidic residues" evidence="14">
    <location>
        <begin position="246"/>
        <end position="278"/>
    </location>
</feature>
<feature type="compositionally biased region" description="Basic residues" evidence="14">
    <location>
        <begin position="122"/>
        <end position="134"/>
    </location>
</feature>
<keyword evidence="8 13" id="KW-0949">S-adenosyl-L-methionine</keyword>
<feature type="region of interest" description="Disordered" evidence="14">
    <location>
        <begin position="122"/>
        <end position="187"/>
    </location>
</feature>
<dbReference type="GO" id="GO:0006364">
    <property type="term" value="P:rRNA processing"/>
    <property type="evidence" value="ECO:0007669"/>
    <property type="project" value="UniProtKB-UniRule"/>
</dbReference>
<evidence type="ECO:0000256" key="2">
    <source>
        <dbReference type="ARBA" id="ARBA00006301"/>
    </source>
</evidence>
<evidence type="ECO:0000256" key="11">
    <source>
        <dbReference type="ARBA" id="ARBA00023163"/>
    </source>
</evidence>
<feature type="region of interest" description="Disordered" evidence="14">
    <location>
        <begin position="31"/>
        <end position="100"/>
    </location>
</feature>
<dbReference type="Proteomes" id="UP001249851">
    <property type="component" value="Unassembled WGS sequence"/>
</dbReference>
<keyword evidence="5 13" id="KW-0698">rRNA processing</keyword>
<feature type="region of interest" description="Disordered" evidence="14">
    <location>
        <begin position="204"/>
        <end position="278"/>
    </location>
</feature>
<keyword evidence="4" id="KW-0678">Repressor</keyword>